<proteinExistence type="predicted"/>
<dbReference type="EMBL" id="CAXIEN010000049">
    <property type="protein sequence ID" value="CAL1270549.1"/>
    <property type="molecule type" value="Genomic_DNA"/>
</dbReference>
<gene>
    <name evidence="1" type="ORF">LARSCL_LOCUS5357</name>
</gene>
<dbReference type="Proteomes" id="UP001497382">
    <property type="component" value="Unassembled WGS sequence"/>
</dbReference>
<protein>
    <recommendedName>
        <fullName evidence="3">Ribosomal protein L32</fullName>
    </recommendedName>
</protein>
<accession>A0AAV1ZJV4</accession>
<comment type="caution">
    <text evidence="1">The sequence shown here is derived from an EMBL/GenBank/DDBJ whole genome shotgun (WGS) entry which is preliminary data.</text>
</comment>
<evidence type="ECO:0000313" key="1">
    <source>
        <dbReference type="EMBL" id="CAL1270549.1"/>
    </source>
</evidence>
<keyword evidence="2" id="KW-1185">Reference proteome</keyword>
<evidence type="ECO:0000313" key="2">
    <source>
        <dbReference type="Proteomes" id="UP001497382"/>
    </source>
</evidence>
<sequence length="43" mass="5018">MSVLKKKKKYHYKVESSESREVLSTTVEVKLFTSGYFQSDCII</sequence>
<organism evidence="1 2">
    <name type="scientific">Larinioides sclopetarius</name>
    <dbReference type="NCBI Taxonomy" id="280406"/>
    <lineage>
        <taxon>Eukaryota</taxon>
        <taxon>Metazoa</taxon>
        <taxon>Ecdysozoa</taxon>
        <taxon>Arthropoda</taxon>
        <taxon>Chelicerata</taxon>
        <taxon>Arachnida</taxon>
        <taxon>Araneae</taxon>
        <taxon>Araneomorphae</taxon>
        <taxon>Entelegynae</taxon>
        <taxon>Araneoidea</taxon>
        <taxon>Araneidae</taxon>
        <taxon>Larinioides</taxon>
    </lineage>
</organism>
<dbReference type="AlphaFoldDB" id="A0AAV1ZJV4"/>
<evidence type="ECO:0008006" key="3">
    <source>
        <dbReference type="Google" id="ProtNLM"/>
    </source>
</evidence>
<name>A0AAV1ZJV4_9ARAC</name>
<reference evidence="1 2" key="1">
    <citation type="submission" date="2024-04" db="EMBL/GenBank/DDBJ databases">
        <authorList>
            <person name="Rising A."/>
            <person name="Reimegard J."/>
            <person name="Sonavane S."/>
            <person name="Akerstrom W."/>
            <person name="Nylinder S."/>
            <person name="Hedman E."/>
            <person name="Kallberg Y."/>
        </authorList>
    </citation>
    <scope>NUCLEOTIDE SEQUENCE [LARGE SCALE GENOMIC DNA]</scope>
</reference>